<dbReference type="Gene3D" id="1.20.120.1750">
    <property type="match status" value="1"/>
</dbReference>
<dbReference type="Pfam" id="PF05743">
    <property type="entry name" value="UEV"/>
    <property type="match status" value="1"/>
</dbReference>
<proteinExistence type="predicted"/>
<dbReference type="GO" id="GO:1990450">
    <property type="term" value="F:linear polyubiquitin binding"/>
    <property type="evidence" value="ECO:0007669"/>
    <property type="project" value="TreeGrafter"/>
</dbReference>
<evidence type="ECO:0000256" key="3">
    <source>
        <dbReference type="ARBA" id="ARBA00022737"/>
    </source>
</evidence>
<keyword evidence="4 7" id="KW-0863">Zinc-finger</keyword>
<evidence type="ECO:0000259" key="9">
    <source>
        <dbReference type="PROSITE" id="PS50089"/>
    </source>
</evidence>
<dbReference type="GO" id="GO:0097039">
    <property type="term" value="P:protein linear polyubiquitination"/>
    <property type="evidence" value="ECO:0007669"/>
    <property type="project" value="TreeGrafter"/>
</dbReference>
<evidence type="ECO:0000313" key="13">
    <source>
        <dbReference type="Proteomes" id="UP000261420"/>
    </source>
</evidence>
<evidence type="ECO:0000256" key="6">
    <source>
        <dbReference type="ARBA" id="ARBA00022833"/>
    </source>
</evidence>
<dbReference type="InterPro" id="IPR026254">
    <property type="entry name" value="RNF31-like"/>
</dbReference>
<dbReference type="GO" id="GO:0061630">
    <property type="term" value="F:ubiquitin protein ligase activity"/>
    <property type="evidence" value="ECO:0007669"/>
    <property type="project" value="TreeGrafter"/>
</dbReference>
<dbReference type="GO" id="GO:0008270">
    <property type="term" value="F:zinc ion binding"/>
    <property type="evidence" value="ECO:0007669"/>
    <property type="project" value="UniProtKB-KW"/>
</dbReference>
<dbReference type="InterPro" id="IPR047542">
    <property type="entry name" value="Rcat_RBR_RNF31-like"/>
</dbReference>
<dbReference type="Pfam" id="PF18091">
    <property type="entry name" value="E3_UbLigase_RBR"/>
    <property type="match status" value="1"/>
</dbReference>
<dbReference type="SUPFAM" id="SSF57850">
    <property type="entry name" value="RING/U-box"/>
    <property type="match status" value="3"/>
</dbReference>
<dbReference type="InterPro" id="IPR047540">
    <property type="entry name" value="BRcat_RBR_RNF31-like"/>
</dbReference>
<feature type="domain" description="RING-type" evidence="9">
    <location>
        <begin position="370"/>
        <end position="418"/>
    </location>
</feature>
<feature type="domain" description="RING-type" evidence="11">
    <location>
        <begin position="366"/>
        <end position="600"/>
    </location>
</feature>
<evidence type="ECO:0000256" key="4">
    <source>
        <dbReference type="ARBA" id="ARBA00022771"/>
    </source>
</evidence>
<feature type="domain" description="UEV" evidence="10">
    <location>
        <begin position="5"/>
        <end position="149"/>
    </location>
</feature>
<dbReference type="InterPro" id="IPR013083">
    <property type="entry name" value="Znf_RING/FYVE/PHD"/>
</dbReference>
<dbReference type="AlphaFoldDB" id="A0A3B4TUM6"/>
<dbReference type="CDD" id="cd20351">
    <property type="entry name" value="Rcat_RBR_HOIP"/>
    <property type="match status" value="1"/>
</dbReference>
<keyword evidence="2" id="KW-0479">Metal-binding</keyword>
<evidence type="ECO:0000256" key="2">
    <source>
        <dbReference type="ARBA" id="ARBA00022723"/>
    </source>
</evidence>
<feature type="region of interest" description="Disordered" evidence="8">
    <location>
        <begin position="150"/>
        <end position="186"/>
    </location>
</feature>
<evidence type="ECO:0000259" key="11">
    <source>
        <dbReference type="PROSITE" id="PS51873"/>
    </source>
</evidence>
<dbReference type="InterPro" id="IPR041031">
    <property type="entry name" value="RNF31_C"/>
</dbReference>
<dbReference type="PROSITE" id="PS51322">
    <property type="entry name" value="UEV"/>
    <property type="match status" value="1"/>
</dbReference>
<dbReference type="GeneTree" id="ENSGT00530000064112"/>
<evidence type="ECO:0000256" key="7">
    <source>
        <dbReference type="PROSITE-ProRule" id="PRU00175"/>
    </source>
</evidence>
<sequence length="770" mass="86813">MPRVGAEEELRTLAECQYSYPAETLSDLQRVRSLFSDLRLYVDFYCFPSKEKKKLVYLAGTVPVHYEGSEYNIPVCIWLHETHPVSRPRCYVCPSVSMVINPYCPCVDASGNISLDGLKNWTHGVSDLSLLVSEMRRAFQVDTPLYARCPVQTPPPTGVQVSQSLTGGRSESLHHPSITSSSLTSFSITSSPQSCRLSLPSYLPRQKDNQWEHSREVKVRRSYTEELLGIDFNAPPPSSSSNHNNPFLSSSSSGPPPEPLNRMMGTLRLDTESNRGQQGDSTLRSNQSEAASDRHRAGFGPAPGLSQELDTQSLGADHIEMVSRLPPDQATMFLSLMRMKGRSFSPSDVMEAVQLNRDLPSALRFLTHSCPICQDQVTFSKIITMTHCSCFLCQTCFKTFFSAAIKERSIDQLVCPQCGRPEVRGQGGMEESMDYFNLLDTQIRHFLPPQVHELFQRKLRDRALQEMPNFCWCAHCSFGMLHEADRLRMDCPSCKKSTCSQCRSPWSTQHQGLSCDQFRVWQQQNQLDHHTSTLLSYNSIECPNCQFIFSLSKGGCLHFTCSQCQHQFCGGCSQTFTLGAACGFSADCGTKGLHAHHPRDCLYHLRDWSVTRLHLLLQYYRVSPSWLEPANGSLPDTSLTGVCLVLELRDDGSRREEPCGQPALPEYRGYCQLHYKERLVELINRCRADPAVLFSLTEMMAELQRWHVAMPTRKPDEPELLYAQQLRLTLTNRVPLRKQRRSPLKLNNDLCPLTPAMAAGAPPPHLLLTD</sequence>
<dbReference type="CDD" id="cd11685">
    <property type="entry name" value="UEV_TSG101-like"/>
    <property type="match status" value="1"/>
</dbReference>
<evidence type="ECO:0000256" key="8">
    <source>
        <dbReference type="SAM" id="MobiDB-lite"/>
    </source>
</evidence>
<dbReference type="Pfam" id="PF22191">
    <property type="entry name" value="IBR_1"/>
    <property type="match status" value="1"/>
</dbReference>
<accession>A0A3B4TUM6</accession>
<keyword evidence="3" id="KW-0677">Repeat</keyword>
<dbReference type="PROSITE" id="PS51873">
    <property type="entry name" value="TRIAD"/>
    <property type="match status" value="1"/>
</dbReference>
<dbReference type="OMA" id="KYLSHDC"/>
<protein>
    <submittedName>
        <fullName evidence="12">E3 ubiquitin-protein ligase RNF31-like</fullName>
    </submittedName>
</protein>
<feature type="compositionally biased region" description="Low complexity" evidence="8">
    <location>
        <begin position="239"/>
        <end position="253"/>
    </location>
</feature>
<evidence type="ECO:0000256" key="1">
    <source>
        <dbReference type="ARBA" id="ARBA00022679"/>
    </source>
</evidence>
<feature type="compositionally biased region" description="Low complexity" evidence="8">
    <location>
        <begin position="175"/>
        <end position="186"/>
    </location>
</feature>
<feature type="compositionally biased region" description="Polar residues" evidence="8">
    <location>
        <begin position="274"/>
        <end position="290"/>
    </location>
</feature>
<dbReference type="PANTHER" id="PTHR16004:SF3">
    <property type="entry name" value="E3 UBIQUITIN-PROTEIN LIGASE RNF31"/>
    <property type="match status" value="1"/>
</dbReference>
<dbReference type="SUPFAM" id="SSF54495">
    <property type="entry name" value="UBC-like"/>
    <property type="match status" value="1"/>
</dbReference>
<feature type="region of interest" description="Disordered" evidence="8">
    <location>
        <begin position="230"/>
        <end position="309"/>
    </location>
</feature>
<dbReference type="STRING" id="41447.ENSSDUP00000010014"/>
<name>A0A3B4TUM6_SERDU</name>
<reference evidence="12" key="2">
    <citation type="submission" date="2025-09" db="UniProtKB">
        <authorList>
            <consortium name="Ensembl"/>
        </authorList>
    </citation>
    <scope>IDENTIFICATION</scope>
</reference>
<dbReference type="GO" id="GO:0015031">
    <property type="term" value="P:protein transport"/>
    <property type="evidence" value="ECO:0007669"/>
    <property type="project" value="InterPro"/>
</dbReference>
<dbReference type="Proteomes" id="UP000261420">
    <property type="component" value="Unplaced"/>
</dbReference>
<keyword evidence="13" id="KW-1185">Reference proteome</keyword>
<dbReference type="InterPro" id="IPR008883">
    <property type="entry name" value="UEV_N"/>
</dbReference>
<evidence type="ECO:0000259" key="10">
    <source>
        <dbReference type="PROSITE" id="PS51322"/>
    </source>
</evidence>
<dbReference type="GO" id="GO:0070530">
    <property type="term" value="F:K63-linked polyubiquitin modification-dependent protein binding"/>
    <property type="evidence" value="ECO:0007669"/>
    <property type="project" value="TreeGrafter"/>
</dbReference>
<dbReference type="GO" id="GO:0071797">
    <property type="term" value="C:LUBAC complex"/>
    <property type="evidence" value="ECO:0007669"/>
    <property type="project" value="InterPro"/>
</dbReference>
<keyword evidence="5" id="KW-0833">Ubl conjugation pathway</keyword>
<dbReference type="SMART" id="SM00647">
    <property type="entry name" value="IBR"/>
    <property type="match status" value="2"/>
</dbReference>
<evidence type="ECO:0000256" key="5">
    <source>
        <dbReference type="ARBA" id="ARBA00022786"/>
    </source>
</evidence>
<dbReference type="GO" id="GO:0036435">
    <property type="term" value="F:K48-linked polyubiquitin modification-dependent protein binding"/>
    <property type="evidence" value="ECO:0007669"/>
    <property type="project" value="TreeGrafter"/>
</dbReference>
<dbReference type="Ensembl" id="ENSSDUT00000010206.1">
    <property type="protein sequence ID" value="ENSSDUP00000010014.1"/>
    <property type="gene ID" value="ENSSDUG00000007351.1"/>
</dbReference>
<dbReference type="InterPro" id="IPR044066">
    <property type="entry name" value="TRIAD_supradom"/>
</dbReference>
<dbReference type="CDD" id="cd20337">
    <property type="entry name" value="BRcat_RBR_HOIP"/>
    <property type="match status" value="1"/>
</dbReference>
<evidence type="ECO:0000313" key="12">
    <source>
        <dbReference type="Ensembl" id="ENSSDUP00000010014.1"/>
    </source>
</evidence>
<dbReference type="Gene3D" id="3.30.40.10">
    <property type="entry name" value="Zinc/RING finger domain, C3HC4 (zinc finger)"/>
    <property type="match status" value="1"/>
</dbReference>
<dbReference type="PROSITE" id="PS50089">
    <property type="entry name" value="ZF_RING_2"/>
    <property type="match status" value="1"/>
</dbReference>
<keyword evidence="6" id="KW-0862">Zinc</keyword>
<dbReference type="Pfam" id="PF01485">
    <property type="entry name" value="IBR"/>
    <property type="match status" value="1"/>
</dbReference>
<keyword evidence="1" id="KW-0808">Transferase</keyword>
<dbReference type="InterPro" id="IPR016135">
    <property type="entry name" value="UBQ-conjugating_enzyme/RWD"/>
</dbReference>
<organism evidence="12 13">
    <name type="scientific">Seriola dumerili</name>
    <name type="common">Greater amberjack</name>
    <name type="synonym">Caranx dumerili</name>
    <dbReference type="NCBI Taxonomy" id="41447"/>
    <lineage>
        <taxon>Eukaryota</taxon>
        <taxon>Metazoa</taxon>
        <taxon>Chordata</taxon>
        <taxon>Craniata</taxon>
        <taxon>Vertebrata</taxon>
        <taxon>Euteleostomi</taxon>
        <taxon>Actinopterygii</taxon>
        <taxon>Neopterygii</taxon>
        <taxon>Teleostei</taxon>
        <taxon>Neoteleostei</taxon>
        <taxon>Acanthomorphata</taxon>
        <taxon>Carangaria</taxon>
        <taxon>Carangiformes</taxon>
        <taxon>Carangidae</taxon>
        <taxon>Seriola</taxon>
    </lineage>
</organism>
<reference evidence="12" key="1">
    <citation type="submission" date="2025-08" db="UniProtKB">
        <authorList>
            <consortium name="Ensembl"/>
        </authorList>
    </citation>
    <scope>IDENTIFICATION</scope>
</reference>
<dbReference type="PANTHER" id="PTHR16004">
    <property type="entry name" value="RING FINGER PROTEIN 31-RELATED"/>
    <property type="match status" value="1"/>
</dbReference>
<dbReference type="InterPro" id="IPR002867">
    <property type="entry name" value="IBR_dom"/>
</dbReference>
<dbReference type="InterPro" id="IPR001841">
    <property type="entry name" value="Znf_RING"/>
</dbReference>
<dbReference type="Gene3D" id="3.10.110.10">
    <property type="entry name" value="Ubiquitin Conjugating Enzyme"/>
    <property type="match status" value="1"/>
</dbReference>